<protein>
    <recommendedName>
        <fullName evidence="10">Palmitoyltransferase</fullName>
        <ecNumber evidence="10">2.3.1.225</ecNumber>
    </recommendedName>
</protein>
<dbReference type="GO" id="GO:0019706">
    <property type="term" value="F:protein-cysteine S-palmitoyltransferase activity"/>
    <property type="evidence" value="ECO:0007669"/>
    <property type="project" value="UniProtKB-EC"/>
</dbReference>
<keyword evidence="8 10" id="KW-0012">Acyltransferase</keyword>
<keyword evidence="13" id="KW-1185">Reference proteome</keyword>
<comment type="caution">
    <text evidence="12">The sequence shown here is derived from an EMBL/GenBank/DDBJ whole genome shotgun (WGS) entry which is preliminary data.</text>
</comment>
<keyword evidence="5 10" id="KW-0472">Membrane</keyword>
<dbReference type="Proteomes" id="UP000785679">
    <property type="component" value="Unassembled WGS sequence"/>
</dbReference>
<dbReference type="GO" id="GO:0006612">
    <property type="term" value="P:protein targeting to membrane"/>
    <property type="evidence" value="ECO:0007669"/>
    <property type="project" value="TreeGrafter"/>
</dbReference>
<dbReference type="EMBL" id="RRYP01005472">
    <property type="protein sequence ID" value="TNV82004.1"/>
    <property type="molecule type" value="Genomic_DNA"/>
</dbReference>
<accession>A0A8J8NWQ0</accession>
<feature type="transmembrane region" description="Helical" evidence="10">
    <location>
        <begin position="284"/>
        <end position="305"/>
    </location>
</feature>
<feature type="transmembrane region" description="Helical" evidence="10">
    <location>
        <begin position="102"/>
        <end position="119"/>
    </location>
</feature>
<evidence type="ECO:0000256" key="9">
    <source>
        <dbReference type="ARBA" id="ARBA00048048"/>
    </source>
</evidence>
<keyword evidence="6" id="KW-0564">Palmitate</keyword>
<feature type="transmembrane region" description="Helical" evidence="10">
    <location>
        <begin position="204"/>
        <end position="227"/>
    </location>
</feature>
<keyword evidence="7" id="KW-0449">Lipoprotein</keyword>
<evidence type="ECO:0000256" key="10">
    <source>
        <dbReference type="RuleBase" id="RU079119"/>
    </source>
</evidence>
<evidence type="ECO:0000256" key="6">
    <source>
        <dbReference type="ARBA" id="ARBA00023139"/>
    </source>
</evidence>
<feature type="transmembrane region" description="Helical" evidence="10">
    <location>
        <begin position="247"/>
        <end position="272"/>
    </location>
</feature>
<gene>
    <name evidence="12" type="ORF">FGO68_gene2770</name>
</gene>
<evidence type="ECO:0000259" key="11">
    <source>
        <dbReference type="Pfam" id="PF01529"/>
    </source>
</evidence>
<keyword evidence="2 10" id="KW-0808">Transferase</keyword>
<name>A0A8J8NWQ0_HALGN</name>
<organism evidence="12 13">
    <name type="scientific">Halteria grandinella</name>
    <dbReference type="NCBI Taxonomy" id="5974"/>
    <lineage>
        <taxon>Eukaryota</taxon>
        <taxon>Sar</taxon>
        <taxon>Alveolata</taxon>
        <taxon>Ciliophora</taxon>
        <taxon>Intramacronucleata</taxon>
        <taxon>Spirotrichea</taxon>
        <taxon>Stichotrichia</taxon>
        <taxon>Sporadotrichida</taxon>
        <taxon>Halteriidae</taxon>
        <taxon>Halteria</taxon>
    </lineage>
</organism>
<comment type="similarity">
    <text evidence="10">Belongs to the DHHC palmitoyltransferase family.</text>
</comment>
<comment type="subcellular location">
    <subcellularLocation>
        <location evidence="1">Endomembrane system</location>
        <topology evidence="1">Multi-pass membrane protein</topology>
    </subcellularLocation>
</comment>
<feature type="transmembrane region" description="Helical" evidence="10">
    <location>
        <begin position="71"/>
        <end position="90"/>
    </location>
</feature>
<feature type="domain" description="Palmitoyltransferase DHHC" evidence="11">
    <location>
        <begin position="157"/>
        <end position="273"/>
    </location>
</feature>
<evidence type="ECO:0000256" key="1">
    <source>
        <dbReference type="ARBA" id="ARBA00004127"/>
    </source>
</evidence>
<evidence type="ECO:0000256" key="7">
    <source>
        <dbReference type="ARBA" id="ARBA00023288"/>
    </source>
</evidence>
<proteinExistence type="inferred from homology"/>
<evidence type="ECO:0000256" key="8">
    <source>
        <dbReference type="ARBA" id="ARBA00023315"/>
    </source>
</evidence>
<sequence length="401" mass="46276">MDQMNLNTQETTNYQEQTHSAQYWDPPPPPRTPKTQQFGIDLIHDRWKTWRGPNRIYCKGKLVTGPSSEQLSVLSSHLLLVYIFTIWYLFYNPILIQHGFQALSYFIICFWLISYLSLLKCQFTDPGILNKEVEYLEKDQQLAKEGDYFYENTLIYKPRYCSTCNIIRPPKASHCSICDHCVRVFDHHCTFINNCVGVRNMRPFVTLVMSAAVLGGLLVVSGIAYGWYVGQQEEMNGGQEEGVAGMIGPIGSIKSFMGVMMIVTSLVLCYLFSSEQQTQTKRTLSGLGSLATFYLGILIISFPHITTDFCLPQLLGFTAFLFSFLIKSLVKRYIFLISRGWTEKEKEARKKKQLEMPHIEDKAMQSVGYGEWYKNWKYFILEYKQPESIFTVYAEEKTKVS</sequence>
<keyword evidence="4 10" id="KW-1133">Transmembrane helix</keyword>
<feature type="transmembrane region" description="Helical" evidence="10">
    <location>
        <begin position="311"/>
        <end position="330"/>
    </location>
</feature>
<evidence type="ECO:0000313" key="12">
    <source>
        <dbReference type="EMBL" id="TNV82004.1"/>
    </source>
</evidence>
<reference evidence="12" key="1">
    <citation type="submission" date="2019-06" db="EMBL/GenBank/DDBJ databases">
        <authorList>
            <person name="Zheng W."/>
        </authorList>
    </citation>
    <scope>NUCLEOTIDE SEQUENCE</scope>
    <source>
        <strain evidence="12">QDHG01</strain>
    </source>
</reference>
<dbReference type="PROSITE" id="PS50216">
    <property type="entry name" value="DHHC"/>
    <property type="match status" value="1"/>
</dbReference>
<dbReference type="GO" id="GO:0005783">
    <property type="term" value="C:endoplasmic reticulum"/>
    <property type="evidence" value="ECO:0007669"/>
    <property type="project" value="TreeGrafter"/>
</dbReference>
<dbReference type="EC" id="2.3.1.225" evidence="10"/>
<evidence type="ECO:0000256" key="2">
    <source>
        <dbReference type="ARBA" id="ARBA00022679"/>
    </source>
</evidence>
<dbReference type="InterPro" id="IPR001594">
    <property type="entry name" value="Palmitoyltrfase_DHHC"/>
</dbReference>
<comment type="domain">
    <text evidence="10">The DHHC domain is required for palmitoyltransferase activity.</text>
</comment>
<dbReference type="InterPro" id="IPR039859">
    <property type="entry name" value="PFA4/ZDH16/20/ERF2-like"/>
</dbReference>
<dbReference type="PANTHER" id="PTHR22883">
    <property type="entry name" value="ZINC FINGER DHHC DOMAIN CONTAINING PROTEIN"/>
    <property type="match status" value="1"/>
</dbReference>
<keyword evidence="3 10" id="KW-0812">Transmembrane</keyword>
<evidence type="ECO:0000313" key="13">
    <source>
        <dbReference type="Proteomes" id="UP000785679"/>
    </source>
</evidence>
<dbReference type="Pfam" id="PF01529">
    <property type="entry name" value="DHHC"/>
    <property type="match status" value="1"/>
</dbReference>
<evidence type="ECO:0000256" key="4">
    <source>
        <dbReference type="ARBA" id="ARBA00022989"/>
    </source>
</evidence>
<dbReference type="PANTHER" id="PTHR22883:SF43">
    <property type="entry name" value="PALMITOYLTRANSFERASE APP"/>
    <property type="match status" value="1"/>
</dbReference>
<comment type="catalytic activity">
    <reaction evidence="9 10">
        <text>L-cysteinyl-[protein] + hexadecanoyl-CoA = S-hexadecanoyl-L-cysteinyl-[protein] + CoA</text>
        <dbReference type="Rhea" id="RHEA:36683"/>
        <dbReference type="Rhea" id="RHEA-COMP:10131"/>
        <dbReference type="Rhea" id="RHEA-COMP:11032"/>
        <dbReference type="ChEBI" id="CHEBI:29950"/>
        <dbReference type="ChEBI" id="CHEBI:57287"/>
        <dbReference type="ChEBI" id="CHEBI:57379"/>
        <dbReference type="ChEBI" id="CHEBI:74151"/>
        <dbReference type="EC" id="2.3.1.225"/>
    </reaction>
</comment>
<dbReference type="OrthoDB" id="9909019at2759"/>
<evidence type="ECO:0000256" key="3">
    <source>
        <dbReference type="ARBA" id="ARBA00022692"/>
    </source>
</evidence>
<evidence type="ECO:0000256" key="5">
    <source>
        <dbReference type="ARBA" id="ARBA00023136"/>
    </source>
</evidence>
<dbReference type="AlphaFoldDB" id="A0A8J8NWQ0"/>
<dbReference type="GO" id="GO:0005794">
    <property type="term" value="C:Golgi apparatus"/>
    <property type="evidence" value="ECO:0007669"/>
    <property type="project" value="TreeGrafter"/>
</dbReference>